<evidence type="ECO:0000256" key="2">
    <source>
        <dbReference type="SAM" id="SignalP"/>
    </source>
</evidence>
<sequence length="384" mass="41484">MASIAMAARALILAVAVAGNLLERPSSPFHDVSATWQETLDAALARTGPLSAGDVERYFVDGFLKVEGVLDGAMLAELRGDVDAKQTEFARSLLAEGRLNGTIDAWAAIPWDEKLLRMQDAQLGVPADADGKLAIHPAWNLRGKMPSHDETEVPWHQDNSYWEPRLWSQQIFTAWVPLVDATPANGCMEYIRGSHKKGQTVTHTCCLGNTWYTETSLADVAAQLGLPDAADRATLVPARAGDVIFFGPTMVHRSIKNSGSTIRWSADLRWHQVGGPGAPPPPERAGGDELDFFYGLKNSLVIAEPGATVAPGSPAMDAWASIDRSEVQEAGLNTKAAAIDLDPIVTGPWMDIWNITHRNRHVDRYVASLPAAVRAAVDGARTDL</sequence>
<dbReference type="AlphaFoldDB" id="F0Y6X7"/>
<dbReference type="GeneID" id="20224330"/>
<evidence type="ECO:0000313" key="3">
    <source>
        <dbReference type="EMBL" id="EGB09290.1"/>
    </source>
</evidence>
<keyword evidence="4" id="KW-1185">Reference proteome</keyword>
<dbReference type="eggNOG" id="ENOG502QPIZ">
    <property type="taxonomic scope" value="Eukaryota"/>
</dbReference>
<dbReference type="PANTHER" id="PTHR20883">
    <property type="entry name" value="PHYTANOYL-COA DIOXYGENASE DOMAIN CONTAINING 1"/>
    <property type="match status" value="1"/>
</dbReference>
<name>F0Y6X7_AURAN</name>
<accession>F0Y6X7</accession>
<dbReference type="InterPro" id="IPR008775">
    <property type="entry name" value="Phytyl_CoA_dOase-like"/>
</dbReference>
<evidence type="ECO:0008006" key="5">
    <source>
        <dbReference type="Google" id="ProtNLM"/>
    </source>
</evidence>
<protein>
    <recommendedName>
        <fullName evidence="5">Phytanoyl-CoA dioxygenase</fullName>
    </recommendedName>
</protein>
<dbReference type="PANTHER" id="PTHR20883:SF14">
    <property type="entry name" value="PHYTANOYL-COA DIOXYGENASE"/>
    <property type="match status" value="1"/>
</dbReference>
<dbReference type="Pfam" id="PF05721">
    <property type="entry name" value="PhyH"/>
    <property type="match status" value="1"/>
</dbReference>
<proteinExistence type="predicted"/>
<feature type="signal peptide" evidence="2">
    <location>
        <begin position="1"/>
        <end position="18"/>
    </location>
</feature>
<dbReference type="Gene3D" id="2.60.120.620">
    <property type="entry name" value="q2cbj1_9rhob like domain"/>
    <property type="match status" value="1"/>
</dbReference>
<dbReference type="RefSeq" id="XP_009036390.1">
    <property type="nucleotide sequence ID" value="XM_009038142.1"/>
</dbReference>
<evidence type="ECO:0000256" key="1">
    <source>
        <dbReference type="ARBA" id="ARBA00001962"/>
    </source>
</evidence>
<dbReference type="SUPFAM" id="SSF51197">
    <property type="entry name" value="Clavaminate synthase-like"/>
    <property type="match status" value="1"/>
</dbReference>
<comment type="cofactor">
    <cofactor evidence="1">
        <name>Fe cation</name>
        <dbReference type="ChEBI" id="CHEBI:24875"/>
    </cofactor>
</comment>
<dbReference type="KEGG" id="aaf:AURANDRAFT_63432"/>
<dbReference type="EMBL" id="GL833126">
    <property type="protein sequence ID" value="EGB09290.1"/>
    <property type="molecule type" value="Genomic_DNA"/>
</dbReference>
<dbReference type="Proteomes" id="UP000002729">
    <property type="component" value="Unassembled WGS sequence"/>
</dbReference>
<dbReference type="OrthoDB" id="191382at2759"/>
<gene>
    <name evidence="3" type="ORF">AURANDRAFT_63432</name>
</gene>
<dbReference type="InParanoid" id="F0Y6X7"/>
<feature type="chain" id="PRO_5003264446" description="Phytanoyl-CoA dioxygenase" evidence="2">
    <location>
        <begin position="19"/>
        <end position="384"/>
    </location>
</feature>
<organism evidence="4">
    <name type="scientific">Aureococcus anophagefferens</name>
    <name type="common">Harmful bloom alga</name>
    <dbReference type="NCBI Taxonomy" id="44056"/>
    <lineage>
        <taxon>Eukaryota</taxon>
        <taxon>Sar</taxon>
        <taxon>Stramenopiles</taxon>
        <taxon>Ochrophyta</taxon>
        <taxon>Pelagophyceae</taxon>
        <taxon>Pelagomonadales</taxon>
        <taxon>Pelagomonadaceae</taxon>
        <taxon>Aureococcus</taxon>
    </lineage>
</organism>
<evidence type="ECO:0000313" key="4">
    <source>
        <dbReference type="Proteomes" id="UP000002729"/>
    </source>
</evidence>
<keyword evidence="2" id="KW-0732">Signal</keyword>
<reference evidence="3 4" key="1">
    <citation type="journal article" date="2011" name="Proc. Natl. Acad. Sci. U.S.A.">
        <title>Niche of harmful alga Aureococcus anophagefferens revealed through ecogenomics.</title>
        <authorList>
            <person name="Gobler C.J."/>
            <person name="Berry D.L."/>
            <person name="Dyhrman S.T."/>
            <person name="Wilhelm S.W."/>
            <person name="Salamov A."/>
            <person name="Lobanov A.V."/>
            <person name="Zhang Y."/>
            <person name="Collier J.L."/>
            <person name="Wurch L.L."/>
            <person name="Kustka A.B."/>
            <person name="Dill B.D."/>
            <person name="Shah M."/>
            <person name="VerBerkmoes N.C."/>
            <person name="Kuo A."/>
            <person name="Terry A."/>
            <person name="Pangilinan J."/>
            <person name="Lindquist E.A."/>
            <person name="Lucas S."/>
            <person name="Paulsen I.T."/>
            <person name="Hattenrath-Lehmann T.K."/>
            <person name="Talmage S.C."/>
            <person name="Walker E.A."/>
            <person name="Koch F."/>
            <person name="Burson A.M."/>
            <person name="Marcoval M.A."/>
            <person name="Tang Y.Z."/>
            <person name="Lecleir G.R."/>
            <person name="Coyne K.J."/>
            <person name="Berg G.M."/>
            <person name="Bertrand E.M."/>
            <person name="Saito M.A."/>
            <person name="Gladyshev V.N."/>
            <person name="Grigoriev I.V."/>
        </authorList>
    </citation>
    <scope>NUCLEOTIDE SEQUENCE [LARGE SCALE GENOMIC DNA]</scope>
    <source>
        <strain evidence="4">CCMP 1984</strain>
    </source>
</reference>